<accession>A0AAV5M833</accession>
<dbReference type="Proteomes" id="UP001054252">
    <property type="component" value="Unassembled WGS sequence"/>
</dbReference>
<evidence type="ECO:0000313" key="2">
    <source>
        <dbReference type="EMBL" id="GKV45041.1"/>
    </source>
</evidence>
<reference evidence="2 3" key="1">
    <citation type="journal article" date="2021" name="Commun. Biol.">
        <title>The genome of Shorea leprosula (Dipterocarpaceae) highlights the ecological relevance of drought in aseasonal tropical rainforests.</title>
        <authorList>
            <person name="Ng K.K.S."/>
            <person name="Kobayashi M.J."/>
            <person name="Fawcett J.A."/>
            <person name="Hatakeyama M."/>
            <person name="Paape T."/>
            <person name="Ng C.H."/>
            <person name="Ang C.C."/>
            <person name="Tnah L.H."/>
            <person name="Lee C.T."/>
            <person name="Nishiyama T."/>
            <person name="Sese J."/>
            <person name="O'Brien M.J."/>
            <person name="Copetti D."/>
            <person name="Mohd Noor M.I."/>
            <person name="Ong R.C."/>
            <person name="Putra M."/>
            <person name="Sireger I.Z."/>
            <person name="Indrioko S."/>
            <person name="Kosugi Y."/>
            <person name="Izuno A."/>
            <person name="Isagi Y."/>
            <person name="Lee S.L."/>
            <person name="Shimizu K.K."/>
        </authorList>
    </citation>
    <scope>NUCLEOTIDE SEQUENCE [LARGE SCALE GENOMIC DNA]</scope>
    <source>
        <strain evidence="2">214</strain>
    </source>
</reference>
<name>A0AAV5M833_9ROSI</name>
<evidence type="ECO:0000313" key="3">
    <source>
        <dbReference type="Proteomes" id="UP001054252"/>
    </source>
</evidence>
<keyword evidence="3" id="KW-1185">Reference proteome</keyword>
<evidence type="ECO:0000256" key="1">
    <source>
        <dbReference type="SAM" id="MobiDB-lite"/>
    </source>
</evidence>
<feature type="compositionally biased region" description="Basic and acidic residues" evidence="1">
    <location>
        <begin position="20"/>
        <end position="44"/>
    </location>
</feature>
<feature type="compositionally biased region" description="Polar residues" evidence="1">
    <location>
        <begin position="1"/>
        <end position="19"/>
    </location>
</feature>
<comment type="caution">
    <text evidence="2">The sequence shown here is derived from an EMBL/GenBank/DDBJ whole genome shotgun (WGS) entry which is preliminary data.</text>
</comment>
<gene>
    <name evidence="2" type="ORF">SLEP1_g52169</name>
</gene>
<protein>
    <submittedName>
        <fullName evidence="2">Uncharacterized protein</fullName>
    </submittedName>
</protein>
<dbReference type="EMBL" id="BPVZ01000189">
    <property type="protein sequence ID" value="GKV45041.1"/>
    <property type="molecule type" value="Genomic_DNA"/>
</dbReference>
<proteinExistence type="predicted"/>
<organism evidence="2 3">
    <name type="scientific">Rubroshorea leprosula</name>
    <dbReference type="NCBI Taxonomy" id="152421"/>
    <lineage>
        <taxon>Eukaryota</taxon>
        <taxon>Viridiplantae</taxon>
        <taxon>Streptophyta</taxon>
        <taxon>Embryophyta</taxon>
        <taxon>Tracheophyta</taxon>
        <taxon>Spermatophyta</taxon>
        <taxon>Magnoliopsida</taxon>
        <taxon>eudicotyledons</taxon>
        <taxon>Gunneridae</taxon>
        <taxon>Pentapetalae</taxon>
        <taxon>rosids</taxon>
        <taxon>malvids</taxon>
        <taxon>Malvales</taxon>
        <taxon>Dipterocarpaceae</taxon>
        <taxon>Rubroshorea</taxon>
    </lineage>
</organism>
<sequence>MSYCSINGETMPNKSNSTKFGKEQNERKKKVVNERNSGDVEVETKGVNGEE</sequence>
<feature type="region of interest" description="Disordered" evidence="1">
    <location>
        <begin position="1"/>
        <end position="51"/>
    </location>
</feature>
<dbReference type="AlphaFoldDB" id="A0AAV5M833"/>